<dbReference type="RefSeq" id="WP_205359071.1">
    <property type="nucleotide sequence ID" value="NZ_JADKYB010000012.1"/>
</dbReference>
<evidence type="ECO:0000313" key="3">
    <source>
        <dbReference type="EMBL" id="MBM9507195.1"/>
    </source>
</evidence>
<dbReference type="Gene3D" id="3.60.15.10">
    <property type="entry name" value="Ribonuclease Z/Hydroxyacylglutathione hydrolase-like"/>
    <property type="match status" value="1"/>
</dbReference>
<evidence type="ECO:0000259" key="2">
    <source>
        <dbReference type="Pfam" id="PF12706"/>
    </source>
</evidence>
<proteinExistence type="predicted"/>
<keyword evidence="1" id="KW-0378">Hydrolase</keyword>
<sequence length="256" mass="26435">MAGLDIRYVGGPTSVLGIGGVQLLVDPTFDAPGDYPIGSRVLTKTTGPAVAREAIGPVDAVLLSHDQHPDNLDTSGRALLAEVPLVLSTRSAEERVGGTVRALPNWERVDLPRPDGGVLTVTGVPAQHGPDGSDDVVGEVTGFVLSGEGLPTVYVSGDNASLDVVRAVADRLGPFDVALLFAGAAMTPLVPDAPLTLTSQDAAEAARILGARDVVPVHFEHWAHFTQDGDALEVAFAAAGLADRLHRLKPGGTITL</sequence>
<accession>A0ABS2TV30</accession>
<dbReference type="PANTHER" id="PTHR43546">
    <property type="entry name" value="UPF0173 METAL-DEPENDENT HYDROLASE MJ1163-RELATED"/>
    <property type="match status" value="1"/>
</dbReference>
<organism evidence="3 4">
    <name type="scientific">Actinacidiphila acididurans</name>
    <dbReference type="NCBI Taxonomy" id="2784346"/>
    <lineage>
        <taxon>Bacteria</taxon>
        <taxon>Bacillati</taxon>
        <taxon>Actinomycetota</taxon>
        <taxon>Actinomycetes</taxon>
        <taxon>Kitasatosporales</taxon>
        <taxon>Streptomycetaceae</taxon>
        <taxon>Actinacidiphila</taxon>
    </lineage>
</organism>
<dbReference type="EMBL" id="JADKYB010000012">
    <property type="protein sequence ID" value="MBM9507195.1"/>
    <property type="molecule type" value="Genomic_DNA"/>
</dbReference>
<gene>
    <name evidence="3" type="ORF">ITX44_22195</name>
</gene>
<comment type="caution">
    <text evidence="3">The sequence shown here is derived from an EMBL/GenBank/DDBJ whole genome shotgun (WGS) entry which is preliminary data.</text>
</comment>
<feature type="domain" description="Metallo-beta-lactamase" evidence="2">
    <location>
        <begin position="23"/>
        <end position="219"/>
    </location>
</feature>
<name>A0ABS2TV30_9ACTN</name>
<dbReference type="Proteomes" id="UP000749040">
    <property type="component" value="Unassembled WGS sequence"/>
</dbReference>
<dbReference type="Pfam" id="PF12706">
    <property type="entry name" value="Lactamase_B_2"/>
    <property type="match status" value="1"/>
</dbReference>
<evidence type="ECO:0000256" key="1">
    <source>
        <dbReference type="ARBA" id="ARBA00022801"/>
    </source>
</evidence>
<evidence type="ECO:0000313" key="4">
    <source>
        <dbReference type="Proteomes" id="UP000749040"/>
    </source>
</evidence>
<dbReference type="InterPro" id="IPR036866">
    <property type="entry name" value="RibonucZ/Hydroxyglut_hydro"/>
</dbReference>
<reference evidence="3 4" key="1">
    <citation type="submission" date="2021-01" db="EMBL/GenBank/DDBJ databases">
        <title>Streptomyces acididurans sp. nov., isolated from a peat swamp forest soil.</title>
        <authorList>
            <person name="Chantavorakit T."/>
            <person name="Duangmal K."/>
        </authorList>
    </citation>
    <scope>NUCLEOTIDE SEQUENCE [LARGE SCALE GENOMIC DNA]</scope>
    <source>
        <strain evidence="3 4">KK5PA1</strain>
    </source>
</reference>
<keyword evidence="4" id="KW-1185">Reference proteome</keyword>
<dbReference type="InterPro" id="IPR001279">
    <property type="entry name" value="Metallo-B-lactamas"/>
</dbReference>
<protein>
    <submittedName>
        <fullName evidence="3">MBL fold metallo-hydrolase</fullName>
    </submittedName>
</protein>
<dbReference type="SUPFAM" id="SSF56281">
    <property type="entry name" value="Metallo-hydrolase/oxidoreductase"/>
    <property type="match status" value="1"/>
</dbReference>
<dbReference type="PANTHER" id="PTHR43546:SF9">
    <property type="entry name" value="L-ASCORBATE-6-PHOSPHATE LACTONASE ULAG-RELATED"/>
    <property type="match status" value="1"/>
</dbReference>
<dbReference type="InterPro" id="IPR050114">
    <property type="entry name" value="UPF0173_UPF0282_UlaG_hydrolase"/>
</dbReference>